<keyword evidence="3" id="KW-1185">Reference proteome</keyword>
<feature type="compositionally biased region" description="Basic and acidic residues" evidence="1">
    <location>
        <begin position="31"/>
        <end position="41"/>
    </location>
</feature>
<name>A0ABQ6N5Y6_9STRA</name>
<dbReference type="EMBL" id="BRYB01002185">
    <property type="protein sequence ID" value="GMI40878.1"/>
    <property type="molecule type" value="Genomic_DNA"/>
</dbReference>
<evidence type="ECO:0000256" key="1">
    <source>
        <dbReference type="SAM" id="MobiDB-lite"/>
    </source>
</evidence>
<sequence length="203" mass="21312">MDPASLAKRKAASALASGPSRAQASAKKQKAKEAEDARMLREAMAQVTEELGDGEGGPEPTQRAGRAQPRATAGRAEAGRFEAPPSSLPYVPYSVPAPNPTWVPPPHPSQPGPLRPPPPSPYLPVRPRAARRRFIESFALAAHAGGPAVELQLSLRHSRAGEDVRFAKLAFLARKPEELAGVAGAFGAGGVIERGLEVALESL</sequence>
<protein>
    <submittedName>
        <fullName evidence="2">Uncharacterized protein</fullName>
    </submittedName>
</protein>
<proteinExistence type="predicted"/>
<dbReference type="Proteomes" id="UP001165060">
    <property type="component" value="Unassembled WGS sequence"/>
</dbReference>
<organism evidence="2 3">
    <name type="scientific">Tetraparma gracilis</name>
    <dbReference type="NCBI Taxonomy" id="2962635"/>
    <lineage>
        <taxon>Eukaryota</taxon>
        <taxon>Sar</taxon>
        <taxon>Stramenopiles</taxon>
        <taxon>Ochrophyta</taxon>
        <taxon>Bolidophyceae</taxon>
        <taxon>Parmales</taxon>
        <taxon>Triparmaceae</taxon>
        <taxon>Tetraparma</taxon>
    </lineage>
</organism>
<gene>
    <name evidence="2" type="ORF">TeGR_g12973</name>
</gene>
<feature type="compositionally biased region" description="Low complexity" evidence="1">
    <location>
        <begin position="1"/>
        <end position="26"/>
    </location>
</feature>
<evidence type="ECO:0000313" key="2">
    <source>
        <dbReference type="EMBL" id="GMI40878.1"/>
    </source>
</evidence>
<feature type="compositionally biased region" description="Pro residues" evidence="1">
    <location>
        <begin position="95"/>
        <end position="119"/>
    </location>
</feature>
<feature type="compositionally biased region" description="Low complexity" evidence="1">
    <location>
        <begin position="83"/>
        <end position="94"/>
    </location>
</feature>
<feature type="non-terminal residue" evidence="2">
    <location>
        <position position="203"/>
    </location>
</feature>
<evidence type="ECO:0000313" key="3">
    <source>
        <dbReference type="Proteomes" id="UP001165060"/>
    </source>
</evidence>
<feature type="region of interest" description="Disordered" evidence="1">
    <location>
        <begin position="1"/>
        <end position="119"/>
    </location>
</feature>
<comment type="caution">
    <text evidence="2">The sequence shown here is derived from an EMBL/GenBank/DDBJ whole genome shotgun (WGS) entry which is preliminary data.</text>
</comment>
<accession>A0ABQ6N5Y6</accession>
<reference evidence="2 3" key="1">
    <citation type="journal article" date="2023" name="Commun. Biol.">
        <title>Genome analysis of Parmales, the sister group of diatoms, reveals the evolutionary specialization of diatoms from phago-mixotrophs to photoautotrophs.</title>
        <authorList>
            <person name="Ban H."/>
            <person name="Sato S."/>
            <person name="Yoshikawa S."/>
            <person name="Yamada K."/>
            <person name="Nakamura Y."/>
            <person name="Ichinomiya M."/>
            <person name="Sato N."/>
            <person name="Blanc-Mathieu R."/>
            <person name="Endo H."/>
            <person name="Kuwata A."/>
            <person name="Ogata H."/>
        </authorList>
    </citation>
    <scope>NUCLEOTIDE SEQUENCE [LARGE SCALE GENOMIC DNA]</scope>
</reference>